<dbReference type="AlphaFoldDB" id="A0A6J6F1A7"/>
<dbReference type="EMBL" id="CAEZTV010000069">
    <property type="protein sequence ID" value="CAB4580704.1"/>
    <property type="molecule type" value="Genomic_DNA"/>
</dbReference>
<gene>
    <name evidence="1" type="ORF">UFOPK1747_00548</name>
</gene>
<evidence type="ECO:0000313" key="1">
    <source>
        <dbReference type="EMBL" id="CAB4580704.1"/>
    </source>
</evidence>
<sequence length="165" mass="17306">MSRTNTSKTKIIIAAFVFATLISGCAAGGNAETRLINQVTDGVEGESNEIQVRNLKVIKQVDGTGVLIGTFINWADEADAISSITIDGLPAVLIADSLDLNKNTPITFVGDIANADASVANMTALAGYRIPVVVTFAKAAPIEFDALIVTADGIYTDIANMRFKA</sequence>
<reference evidence="1" key="1">
    <citation type="submission" date="2020-05" db="EMBL/GenBank/DDBJ databases">
        <authorList>
            <person name="Chiriac C."/>
            <person name="Salcher M."/>
            <person name="Ghai R."/>
            <person name="Kavagutti S V."/>
        </authorList>
    </citation>
    <scope>NUCLEOTIDE SEQUENCE</scope>
</reference>
<accession>A0A6J6F1A7</accession>
<protein>
    <submittedName>
        <fullName evidence="1">Unannotated protein</fullName>
    </submittedName>
</protein>
<dbReference type="PROSITE" id="PS51257">
    <property type="entry name" value="PROKAR_LIPOPROTEIN"/>
    <property type="match status" value="1"/>
</dbReference>
<proteinExistence type="predicted"/>
<name>A0A6J6F1A7_9ZZZZ</name>
<organism evidence="1">
    <name type="scientific">freshwater metagenome</name>
    <dbReference type="NCBI Taxonomy" id="449393"/>
    <lineage>
        <taxon>unclassified sequences</taxon>
        <taxon>metagenomes</taxon>
        <taxon>ecological metagenomes</taxon>
    </lineage>
</organism>